<reference evidence="1" key="2">
    <citation type="submission" date="2025-08" db="UniProtKB">
        <authorList>
            <consortium name="Ensembl"/>
        </authorList>
    </citation>
    <scope>IDENTIFICATION</scope>
</reference>
<sequence>MYVTNFDMSFSCVTQVEVDGVLGLMRDIAAEVPSHNAILFHGLGGALNRVLPHVLGHVSILDHSLFVGHGHGVAQNDCSTV</sequence>
<dbReference type="AlphaFoldDB" id="A0AAY5F151"/>
<proteinExistence type="predicted"/>
<protein>
    <submittedName>
        <fullName evidence="1">Uncharacterized protein</fullName>
    </submittedName>
</protein>
<dbReference type="PANTHER" id="PTHR48424">
    <property type="entry name" value="DYNEIN LIGHT CHAIN-RELATED"/>
    <property type="match status" value="1"/>
</dbReference>
<reference evidence="1" key="3">
    <citation type="submission" date="2025-09" db="UniProtKB">
        <authorList>
            <consortium name="Ensembl"/>
        </authorList>
    </citation>
    <scope>IDENTIFICATION</scope>
</reference>
<dbReference type="Proteomes" id="UP000314983">
    <property type="component" value="Chromosome 15"/>
</dbReference>
<keyword evidence="2" id="KW-1185">Reference proteome</keyword>
<reference evidence="1 2" key="1">
    <citation type="submission" date="2020-05" db="EMBL/GenBank/DDBJ databases">
        <title>Electrophorus electricus (electric eel) genome, fEleEle1, primary haplotype.</title>
        <authorList>
            <person name="Myers G."/>
            <person name="Meyer A."/>
            <person name="Fedrigo O."/>
            <person name="Formenti G."/>
            <person name="Rhie A."/>
            <person name="Tracey A."/>
            <person name="Sims Y."/>
            <person name="Jarvis E.D."/>
        </authorList>
    </citation>
    <scope>NUCLEOTIDE SEQUENCE [LARGE SCALE GENOMIC DNA]</scope>
</reference>
<evidence type="ECO:0000313" key="2">
    <source>
        <dbReference type="Proteomes" id="UP000314983"/>
    </source>
</evidence>
<organism evidence="1 2">
    <name type="scientific">Electrophorus electricus</name>
    <name type="common">Electric eel</name>
    <name type="synonym">Gymnotus electricus</name>
    <dbReference type="NCBI Taxonomy" id="8005"/>
    <lineage>
        <taxon>Eukaryota</taxon>
        <taxon>Metazoa</taxon>
        <taxon>Chordata</taxon>
        <taxon>Craniata</taxon>
        <taxon>Vertebrata</taxon>
        <taxon>Euteleostomi</taxon>
        <taxon>Actinopterygii</taxon>
        <taxon>Neopterygii</taxon>
        <taxon>Teleostei</taxon>
        <taxon>Ostariophysi</taxon>
        <taxon>Gymnotiformes</taxon>
        <taxon>Gymnotoidei</taxon>
        <taxon>Gymnotidae</taxon>
        <taxon>Electrophorus</taxon>
    </lineage>
</organism>
<evidence type="ECO:0000313" key="1">
    <source>
        <dbReference type="Ensembl" id="ENSEEEP00000062763.1"/>
    </source>
</evidence>
<name>A0AAY5F151_ELEEL</name>
<accession>A0AAY5F151</accession>
<dbReference type="PANTHER" id="PTHR48424:SF3">
    <property type="entry name" value="DYNEIN LIGHT CHAIN-RELATED"/>
    <property type="match status" value="1"/>
</dbReference>
<dbReference type="Ensembl" id="ENSEEET00000054239.1">
    <property type="protein sequence ID" value="ENSEEEP00000062763.1"/>
    <property type="gene ID" value="ENSEEEG00000025301.1"/>
</dbReference>